<evidence type="ECO:0000256" key="4">
    <source>
        <dbReference type="SAM" id="MobiDB-lite"/>
    </source>
</evidence>
<protein>
    <submittedName>
        <fullName evidence="6">AraC-like DNA-binding protein</fullName>
    </submittedName>
</protein>
<dbReference type="RefSeq" id="WP_113960249.1">
    <property type="nucleotide sequence ID" value="NZ_QNRR01000008.1"/>
</dbReference>
<feature type="compositionally biased region" description="Basic residues" evidence="4">
    <location>
        <begin position="126"/>
        <end position="135"/>
    </location>
</feature>
<evidence type="ECO:0000256" key="1">
    <source>
        <dbReference type="ARBA" id="ARBA00023015"/>
    </source>
</evidence>
<dbReference type="OrthoDB" id="2060755at2"/>
<dbReference type="PROSITE" id="PS01124">
    <property type="entry name" value="HTH_ARAC_FAMILY_2"/>
    <property type="match status" value="1"/>
</dbReference>
<dbReference type="InterPro" id="IPR009057">
    <property type="entry name" value="Homeodomain-like_sf"/>
</dbReference>
<dbReference type="AlphaFoldDB" id="A0A366HDC3"/>
<name>A0A366HDC3_9BACT</name>
<dbReference type="InterPro" id="IPR053142">
    <property type="entry name" value="PchR_regulatory_protein"/>
</dbReference>
<feature type="region of interest" description="Disordered" evidence="4">
    <location>
        <begin position="113"/>
        <end position="135"/>
    </location>
</feature>
<dbReference type="PRINTS" id="PR00032">
    <property type="entry name" value="HTHARAC"/>
</dbReference>
<evidence type="ECO:0000256" key="3">
    <source>
        <dbReference type="ARBA" id="ARBA00023163"/>
    </source>
</evidence>
<accession>A0A366HDC3</accession>
<evidence type="ECO:0000259" key="5">
    <source>
        <dbReference type="PROSITE" id="PS01124"/>
    </source>
</evidence>
<dbReference type="GO" id="GO:0043565">
    <property type="term" value="F:sequence-specific DNA binding"/>
    <property type="evidence" value="ECO:0007669"/>
    <property type="project" value="InterPro"/>
</dbReference>
<sequence>MLDPEEAKRRALKAAELLLADIAHPPTIASIAEKVGLTKYELSRLFPVVTGKSGPELLRHARMQKAAELLRTSPQRRVGEIAVEVGYASMSAFCRAFEQEMGQVPSAYQDAHRPQNFPEAFPFPRPPRKFRKPPQ</sequence>
<dbReference type="PANTHER" id="PTHR47893:SF1">
    <property type="entry name" value="REGULATORY PROTEIN PCHR"/>
    <property type="match status" value="1"/>
</dbReference>
<dbReference type="PANTHER" id="PTHR47893">
    <property type="entry name" value="REGULATORY PROTEIN PCHR"/>
    <property type="match status" value="1"/>
</dbReference>
<dbReference type="Pfam" id="PF12833">
    <property type="entry name" value="HTH_18"/>
    <property type="match status" value="1"/>
</dbReference>
<dbReference type="InterPro" id="IPR020449">
    <property type="entry name" value="Tscrpt_reg_AraC-type_HTH"/>
</dbReference>
<feature type="domain" description="HTH araC/xylS-type" evidence="5">
    <location>
        <begin position="12"/>
        <end position="111"/>
    </location>
</feature>
<keyword evidence="3" id="KW-0804">Transcription</keyword>
<dbReference type="InterPro" id="IPR018060">
    <property type="entry name" value="HTH_AraC"/>
</dbReference>
<proteinExistence type="predicted"/>
<keyword evidence="1" id="KW-0805">Transcription regulation</keyword>
<organism evidence="6 7">
    <name type="scientific">Roseimicrobium gellanilyticum</name>
    <dbReference type="NCBI Taxonomy" id="748857"/>
    <lineage>
        <taxon>Bacteria</taxon>
        <taxon>Pseudomonadati</taxon>
        <taxon>Verrucomicrobiota</taxon>
        <taxon>Verrucomicrobiia</taxon>
        <taxon>Verrucomicrobiales</taxon>
        <taxon>Verrucomicrobiaceae</taxon>
        <taxon>Roseimicrobium</taxon>
    </lineage>
</organism>
<dbReference type="SUPFAM" id="SSF46689">
    <property type="entry name" value="Homeodomain-like"/>
    <property type="match status" value="1"/>
</dbReference>
<dbReference type="Gene3D" id="1.10.10.60">
    <property type="entry name" value="Homeodomain-like"/>
    <property type="match status" value="2"/>
</dbReference>
<gene>
    <name evidence="6" type="ORF">DES53_10884</name>
</gene>
<evidence type="ECO:0000256" key="2">
    <source>
        <dbReference type="ARBA" id="ARBA00023125"/>
    </source>
</evidence>
<keyword evidence="2 6" id="KW-0238">DNA-binding</keyword>
<dbReference type="EMBL" id="QNRR01000008">
    <property type="protein sequence ID" value="RBP40377.1"/>
    <property type="molecule type" value="Genomic_DNA"/>
</dbReference>
<evidence type="ECO:0000313" key="7">
    <source>
        <dbReference type="Proteomes" id="UP000253426"/>
    </source>
</evidence>
<keyword evidence="7" id="KW-1185">Reference proteome</keyword>
<dbReference type="GO" id="GO:0003700">
    <property type="term" value="F:DNA-binding transcription factor activity"/>
    <property type="evidence" value="ECO:0007669"/>
    <property type="project" value="InterPro"/>
</dbReference>
<reference evidence="6 7" key="1">
    <citation type="submission" date="2018-06" db="EMBL/GenBank/DDBJ databases">
        <title>Genomic Encyclopedia of Type Strains, Phase IV (KMG-IV): sequencing the most valuable type-strain genomes for metagenomic binning, comparative biology and taxonomic classification.</title>
        <authorList>
            <person name="Goeker M."/>
        </authorList>
    </citation>
    <scope>NUCLEOTIDE SEQUENCE [LARGE SCALE GENOMIC DNA]</scope>
    <source>
        <strain evidence="6 7">DSM 25532</strain>
    </source>
</reference>
<comment type="caution">
    <text evidence="6">The sequence shown here is derived from an EMBL/GenBank/DDBJ whole genome shotgun (WGS) entry which is preliminary data.</text>
</comment>
<dbReference type="Proteomes" id="UP000253426">
    <property type="component" value="Unassembled WGS sequence"/>
</dbReference>
<evidence type="ECO:0000313" key="6">
    <source>
        <dbReference type="EMBL" id="RBP40377.1"/>
    </source>
</evidence>
<dbReference type="SMART" id="SM00342">
    <property type="entry name" value="HTH_ARAC"/>
    <property type="match status" value="1"/>
</dbReference>